<keyword evidence="2" id="KW-1185">Reference proteome</keyword>
<evidence type="ECO:0000313" key="1">
    <source>
        <dbReference type="EMBL" id="KAL2724239.1"/>
    </source>
</evidence>
<evidence type="ECO:0000313" key="2">
    <source>
        <dbReference type="Proteomes" id="UP001607302"/>
    </source>
</evidence>
<dbReference type="Proteomes" id="UP001607302">
    <property type="component" value="Unassembled WGS sequence"/>
</dbReference>
<sequence length="225" mass="25918">MGPNGTGMEMRSAFKRRTVVSYVNSIRVTRGVTSRRRRRGYSSSSSKEFARHCALKQNLNHVTPRTFWFCVISGIFKLLTKLFNSILFCVSAKRYWLRARPVALKVYYSFVMTVERFGKLMLKQMYLGPAVVLLIELAKWVSSESPGEHEGGSWSAMRQIIPAGQRTRCIAGDYEAASTRMQRDDERETVWYLGRLDLDWNFYSQSGLNSERLVFLVRVAANLLF</sequence>
<name>A0ABD2AUE8_VESSQ</name>
<dbReference type="EMBL" id="JAUDFV010000139">
    <property type="protein sequence ID" value="KAL2724239.1"/>
    <property type="molecule type" value="Genomic_DNA"/>
</dbReference>
<reference evidence="1 2" key="1">
    <citation type="journal article" date="2024" name="Ann. Entomol. Soc. Am.">
        <title>Genomic analyses of the southern and eastern yellowjacket wasps (Hymenoptera: Vespidae) reveal evolutionary signatures of social life.</title>
        <authorList>
            <person name="Catto M.A."/>
            <person name="Caine P.B."/>
            <person name="Orr S.E."/>
            <person name="Hunt B.G."/>
            <person name="Goodisman M.A.D."/>
        </authorList>
    </citation>
    <scope>NUCLEOTIDE SEQUENCE [LARGE SCALE GENOMIC DNA]</scope>
    <source>
        <strain evidence="1">233</strain>
        <tissue evidence="1">Head and thorax</tissue>
    </source>
</reference>
<dbReference type="AlphaFoldDB" id="A0ABD2AUE8"/>
<gene>
    <name evidence="1" type="ORF">V1478_008752</name>
</gene>
<proteinExistence type="predicted"/>
<accession>A0ABD2AUE8</accession>
<protein>
    <submittedName>
        <fullName evidence="1">Uncharacterized protein</fullName>
    </submittedName>
</protein>
<organism evidence="1 2">
    <name type="scientific">Vespula squamosa</name>
    <name type="common">Southern yellow jacket</name>
    <name type="synonym">Wasp</name>
    <dbReference type="NCBI Taxonomy" id="30214"/>
    <lineage>
        <taxon>Eukaryota</taxon>
        <taxon>Metazoa</taxon>
        <taxon>Ecdysozoa</taxon>
        <taxon>Arthropoda</taxon>
        <taxon>Hexapoda</taxon>
        <taxon>Insecta</taxon>
        <taxon>Pterygota</taxon>
        <taxon>Neoptera</taxon>
        <taxon>Endopterygota</taxon>
        <taxon>Hymenoptera</taxon>
        <taxon>Apocrita</taxon>
        <taxon>Aculeata</taxon>
        <taxon>Vespoidea</taxon>
        <taxon>Vespidae</taxon>
        <taxon>Vespinae</taxon>
        <taxon>Vespula</taxon>
    </lineage>
</organism>
<comment type="caution">
    <text evidence="1">The sequence shown here is derived from an EMBL/GenBank/DDBJ whole genome shotgun (WGS) entry which is preliminary data.</text>
</comment>